<gene>
    <name evidence="2" type="ORF">SAMN05444342_2982</name>
    <name evidence="1" type="ORF">ZOD2009_14136</name>
</gene>
<reference evidence="2" key="2">
    <citation type="submission" date="2016-11" db="EMBL/GenBank/DDBJ databases">
        <authorList>
            <person name="Jaros S."/>
            <person name="Januszkiewicz K."/>
            <person name="Wedrychowicz H."/>
        </authorList>
    </citation>
    <scope>NUCLEOTIDE SEQUENCE [LARGE SCALE GENOMIC DNA]</scope>
    <source>
        <strain evidence="2">DX253</strain>
    </source>
</reference>
<proteinExistence type="predicted"/>
<dbReference type="STRING" id="797209.GCA_000376445_03346"/>
<reference evidence="1 3" key="1">
    <citation type="journal article" date="2014" name="ISME J.">
        <title>Trehalose/2-sulfotrehalose biosynthesis and glycine-betaine uptake are widely spread mechanisms for osmoadaptation in the Halobacteriales.</title>
        <authorList>
            <person name="Youssef N.H."/>
            <person name="Savage-Ashlock K.N."/>
            <person name="McCully A.L."/>
            <person name="Luedtke B."/>
            <person name="Shaw E.I."/>
            <person name="Hoff W.D."/>
            <person name="Elshahed M.S."/>
        </authorList>
    </citation>
    <scope>NUCLEOTIDE SEQUENCE [LARGE SCALE GENOMIC DNA]</scope>
    <source>
        <strain evidence="1 3">DX253</strain>
    </source>
</reference>
<sequence>MALLTRLRSLFGDDSDDTETYQCIRCGATFDREFYECPDCGVAHAVARIDDDEETGRNA</sequence>
<protein>
    <recommendedName>
        <fullName evidence="5">Small CPxCG-related zinc finger protein</fullName>
    </recommendedName>
</protein>
<evidence type="ECO:0000313" key="1">
    <source>
        <dbReference type="EMBL" id="EFW91254.1"/>
    </source>
</evidence>
<dbReference type="RefSeq" id="WP_007980860.1">
    <property type="nucleotide sequence ID" value="NZ_AEMG01000015.1"/>
</dbReference>
<dbReference type="PATRIC" id="fig|797209.4.peg.2784"/>
<name>E7QVJ1_HALPU</name>
<dbReference type="OrthoDB" id="295069at2157"/>
<organism evidence="1 3">
    <name type="scientific">Haladaptatus paucihalophilus DX253</name>
    <dbReference type="NCBI Taxonomy" id="797209"/>
    <lineage>
        <taxon>Archaea</taxon>
        <taxon>Methanobacteriati</taxon>
        <taxon>Methanobacteriota</taxon>
        <taxon>Stenosarchaea group</taxon>
        <taxon>Halobacteria</taxon>
        <taxon>Halobacteriales</taxon>
        <taxon>Haladaptataceae</taxon>
        <taxon>Haladaptatus</taxon>
    </lineage>
</organism>
<evidence type="ECO:0008006" key="5">
    <source>
        <dbReference type="Google" id="ProtNLM"/>
    </source>
</evidence>
<accession>E7QVJ1</accession>
<evidence type="ECO:0000313" key="3">
    <source>
        <dbReference type="Proteomes" id="UP000003751"/>
    </source>
</evidence>
<dbReference type="AlphaFoldDB" id="E7QVJ1"/>
<dbReference type="EMBL" id="AEMG01000015">
    <property type="protein sequence ID" value="EFW91254.1"/>
    <property type="molecule type" value="Genomic_DNA"/>
</dbReference>
<evidence type="ECO:0000313" key="4">
    <source>
        <dbReference type="Proteomes" id="UP000184203"/>
    </source>
</evidence>
<evidence type="ECO:0000313" key="2">
    <source>
        <dbReference type="EMBL" id="SHL08864.1"/>
    </source>
</evidence>
<reference evidence="4" key="3">
    <citation type="submission" date="2016-11" db="EMBL/GenBank/DDBJ databases">
        <authorList>
            <person name="Varghese N."/>
            <person name="Submissions S."/>
        </authorList>
    </citation>
    <scope>NUCLEOTIDE SEQUENCE [LARGE SCALE GENOMIC DNA]</scope>
    <source>
        <strain evidence="4">DX253</strain>
    </source>
</reference>
<dbReference type="SUPFAM" id="SSF57802">
    <property type="entry name" value="Rubredoxin-like"/>
    <property type="match status" value="1"/>
</dbReference>
<keyword evidence="4" id="KW-1185">Reference proteome</keyword>
<dbReference type="Proteomes" id="UP000184203">
    <property type="component" value="Unassembled WGS sequence"/>
</dbReference>
<dbReference type="EMBL" id="FRAN01000004">
    <property type="protein sequence ID" value="SHL08864.1"/>
    <property type="molecule type" value="Genomic_DNA"/>
</dbReference>
<dbReference type="Proteomes" id="UP000003751">
    <property type="component" value="Unassembled WGS sequence"/>
</dbReference>